<keyword evidence="2 4" id="KW-0238">DNA-binding</keyword>
<dbReference type="PROSITE" id="PS51900">
    <property type="entry name" value="CB"/>
    <property type="match status" value="1"/>
</dbReference>
<dbReference type="RefSeq" id="WP_133473335.1">
    <property type="nucleotide sequence ID" value="NZ_SNWP01000010.1"/>
</dbReference>
<keyword evidence="8" id="KW-1185">Reference proteome</keyword>
<gene>
    <name evidence="7" type="ORF">BC659_0786</name>
</gene>
<comment type="caution">
    <text evidence="7">The sequence shown here is derived from an EMBL/GenBank/DDBJ whole genome shotgun (WGS) entry which is preliminary data.</text>
</comment>
<organism evidence="7 8">
    <name type="scientific">Sediminibacterium goheungense</name>
    <dbReference type="NCBI Taxonomy" id="1086393"/>
    <lineage>
        <taxon>Bacteria</taxon>
        <taxon>Pseudomonadati</taxon>
        <taxon>Bacteroidota</taxon>
        <taxon>Chitinophagia</taxon>
        <taxon>Chitinophagales</taxon>
        <taxon>Chitinophagaceae</taxon>
        <taxon>Sediminibacterium</taxon>
    </lineage>
</organism>
<dbReference type="OrthoDB" id="9801717at2"/>
<dbReference type="GO" id="GO:0015074">
    <property type="term" value="P:DNA integration"/>
    <property type="evidence" value="ECO:0007669"/>
    <property type="project" value="UniProtKB-KW"/>
</dbReference>
<dbReference type="PANTHER" id="PTHR30349:SF90">
    <property type="entry name" value="TYROSINE RECOMBINASE XERD"/>
    <property type="match status" value="1"/>
</dbReference>
<feature type="domain" description="Core-binding (CB)" evidence="6">
    <location>
        <begin position="12"/>
        <end position="101"/>
    </location>
</feature>
<evidence type="ECO:0000259" key="5">
    <source>
        <dbReference type="PROSITE" id="PS51898"/>
    </source>
</evidence>
<dbReference type="EMBL" id="SNWP01000010">
    <property type="protein sequence ID" value="TDO28706.1"/>
    <property type="molecule type" value="Genomic_DNA"/>
</dbReference>
<dbReference type="AlphaFoldDB" id="A0A4R6J350"/>
<name>A0A4R6J350_9BACT</name>
<dbReference type="Proteomes" id="UP000295741">
    <property type="component" value="Unassembled WGS sequence"/>
</dbReference>
<dbReference type="Gene3D" id="1.10.443.10">
    <property type="entry name" value="Intergrase catalytic core"/>
    <property type="match status" value="1"/>
</dbReference>
<dbReference type="InterPro" id="IPR002104">
    <property type="entry name" value="Integrase_catalytic"/>
</dbReference>
<evidence type="ECO:0000313" key="8">
    <source>
        <dbReference type="Proteomes" id="UP000295741"/>
    </source>
</evidence>
<keyword evidence="1" id="KW-0229">DNA integration</keyword>
<dbReference type="InterPro" id="IPR044068">
    <property type="entry name" value="CB"/>
</dbReference>
<protein>
    <submittedName>
        <fullName evidence="7">Integrase/recombinase XerD</fullName>
    </submittedName>
</protein>
<dbReference type="InterPro" id="IPR010998">
    <property type="entry name" value="Integrase_recombinase_N"/>
</dbReference>
<feature type="domain" description="Tyr recombinase" evidence="5">
    <location>
        <begin position="121"/>
        <end position="318"/>
    </location>
</feature>
<keyword evidence="3" id="KW-0233">DNA recombination</keyword>
<evidence type="ECO:0000256" key="2">
    <source>
        <dbReference type="ARBA" id="ARBA00023125"/>
    </source>
</evidence>
<evidence type="ECO:0000259" key="6">
    <source>
        <dbReference type="PROSITE" id="PS51900"/>
    </source>
</evidence>
<dbReference type="PROSITE" id="PS51898">
    <property type="entry name" value="TYR_RECOMBINASE"/>
    <property type="match status" value="1"/>
</dbReference>
<dbReference type="GO" id="GO:0006310">
    <property type="term" value="P:DNA recombination"/>
    <property type="evidence" value="ECO:0007669"/>
    <property type="project" value="UniProtKB-KW"/>
</dbReference>
<evidence type="ECO:0000256" key="4">
    <source>
        <dbReference type="PROSITE-ProRule" id="PRU01248"/>
    </source>
</evidence>
<dbReference type="Pfam" id="PF00589">
    <property type="entry name" value="Phage_integrase"/>
    <property type="match status" value="1"/>
</dbReference>
<dbReference type="PANTHER" id="PTHR30349">
    <property type="entry name" value="PHAGE INTEGRASE-RELATED"/>
    <property type="match status" value="1"/>
</dbReference>
<accession>A0A4R6J350</accession>
<sequence>MKQLPLQSPSYAYAERGFKEWLDILGYAPTTVYNLPNAVRELLHWMETKKRTQLQQITSQHITDYYDHLRERENQTRGGGLSNAYLNKHQQAIKLFSDYLRQTGRITLPLIELNTEDKSHECIDVLTIAEIKLLYQVADHLPTDGKHKKGREFYEALGYRDKAMLTLFYGCGLRRNEGVQLDKSDIDFDRALLHVRKGKNYKERFVPITKHGILHLQNYLYDARPVLLQGSKAEALLISAKGKRIDGQMLLLRLKYLIELTENATLQQKKVGLHTLRHSIATHLLTNGMALERIKEFLGHSSLESTQIYTHLNYENDG</sequence>
<dbReference type="InterPro" id="IPR050090">
    <property type="entry name" value="Tyrosine_recombinase_XerCD"/>
</dbReference>
<dbReference type="Gene3D" id="1.10.150.130">
    <property type="match status" value="1"/>
</dbReference>
<evidence type="ECO:0000313" key="7">
    <source>
        <dbReference type="EMBL" id="TDO28706.1"/>
    </source>
</evidence>
<dbReference type="InterPro" id="IPR013762">
    <property type="entry name" value="Integrase-like_cat_sf"/>
</dbReference>
<dbReference type="InterPro" id="IPR011010">
    <property type="entry name" value="DNA_brk_join_enz"/>
</dbReference>
<reference evidence="7 8" key="1">
    <citation type="submission" date="2019-03" db="EMBL/GenBank/DDBJ databases">
        <title>Genomic Encyclopedia of Archaeal and Bacterial Type Strains, Phase II (KMG-II): from individual species to whole genera.</title>
        <authorList>
            <person name="Goeker M."/>
        </authorList>
    </citation>
    <scope>NUCLEOTIDE SEQUENCE [LARGE SCALE GENOMIC DNA]</scope>
    <source>
        <strain evidence="7 8">DSM 28323</strain>
    </source>
</reference>
<evidence type="ECO:0000256" key="1">
    <source>
        <dbReference type="ARBA" id="ARBA00022908"/>
    </source>
</evidence>
<dbReference type="GO" id="GO:0003677">
    <property type="term" value="F:DNA binding"/>
    <property type="evidence" value="ECO:0007669"/>
    <property type="project" value="UniProtKB-UniRule"/>
</dbReference>
<evidence type="ECO:0000256" key="3">
    <source>
        <dbReference type="ARBA" id="ARBA00023172"/>
    </source>
</evidence>
<proteinExistence type="predicted"/>
<dbReference type="SUPFAM" id="SSF56349">
    <property type="entry name" value="DNA breaking-rejoining enzymes"/>
    <property type="match status" value="1"/>
</dbReference>